<dbReference type="EMBL" id="CAJHUC010001957">
    <property type="protein sequence ID" value="CAD7702813.1"/>
    <property type="molecule type" value="Genomic_DNA"/>
</dbReference>
<dbReference type="AlphaFoldDB" id="A0A8S1J660"/>
<evidence type="ECO:0000256" key="1">
    <source>
        <dbReference type="SAM" id="Coils"/>
    </source>
</evidence>
<accession>A0A8S1J660</accession>
<evidence type="ECO:0000313" key="3">
    <source>
        <dbReference type="EMBL" id="CAD7702813.1"/>
    </source>
</evidence>
<protein>
    <submittedName>
        <fullName evidence="3">Uncharacterized protein</fullName>
    </submittedName>
</protein>
<keyword evidence="1" id="KW-0175">Coiled coil</keyword>
<feature type="coiled-coil region" evidence="1">
    <location>
        <begin position="253"/>
        <end position="376"/>
    </location>
</feature>
<feature type="region of interest" description="Disordered" evidence="2">
    <location>
        <begin position="418"/>
        <end position="466"/>
    </location>
</feature>
<evidence type="ECO:0000256" key="2">
    <source>
        <dbReference type="SAM" id="MobiDB-lite"/>
    </source>
</evidence>
<keyword evidence="4" id="KW-1185">Reference proteome</keyword>
<organism evidence="3 4">
    <name type="scientific">Ostreobium quekettii</name>
    <dbReference type="NCBI Taxonomy" id="121088"/>
    <lineage>
        <taxon>Eukaryota</taxon>
        <taxon>Viridiplantae</taxon>
        <taxon>Chlorophyta</taxon>
        <taxon>core chlorophytes</taxon>
        <taxon>Ulvophyceae</taxon>
        <taxon>TCBD clade</taxon>
        <taxon>Bryopsidales</taxon>
        <taxon>Ostreobineae</taxon>
        <taxon>Ostreobiaceae</taxon>
        <taxon>Ostreobium</taxon>
    </lineage>
</organism>
<feature type="coiled-coil region" evidence="1">
    <location>
        <begin position="6"/>
        <end position="146"/>
    </location>
</feature>
<proteinExistence type="predicted"/>
<reference evidence="3" key="1">
    <citation type="submission" date="2020-12" db="EMBL/GenBank/DDBJ databases">
        <authorList>
            <person name="Iha C."/>
        </authorList>
    </citation>
    <scope>NUCLEOTIDE SEQUENCE</scope>
</reference>
<dbReference type="Proteomes" id="UP000708148">
    <property type="component" value="Unassembled WGS sequence"/>
</dbReference>
<comment type="caution">
    <text evidence="3">The sequence shown here is derived from an EMBL/GenBank/DDBJ whole genome shotgun (WGS) entry which is preliminary data.</text>
</comment>
<gene>
    <name evidence="3" type="ORF">OSTQU699_LOCUS8170</name>
</gene>
<sequence length="466" mass="51596">MGDPQVKELEKRVAELIAERDELYRDIETLCMQSDDSFWSGSAVLSARIGNAERALSAMAAENDRLTAQRDSLREDLAQFRSAKRDSDKISKDEMEKNRVLDRELMFYKKQCERALEDRNLFSYEVEELKRANLELERGLAEARGLAETEAAQRADVAGRLAAAEGRVATLEERLVEVVRIPELEAQLEASRRDGQRQAEAISAMEVSPGPTGGIELDWTGWNALVLRFGGGIVLGRGVTRFAAGAWGRRAELGAARRDLDAAREDAEAVREDREALARELEASREEAKAALGAQAAKAADMERQIESLTTQLESVSTELQEADSAVAAAQAQVELINGEREQEVCHLREEYSSTIQDLEGRISTTESLLNRQAEELQDVTQAKVDALVRLSEWQAKATHNEHRLGELESRLATVDIRDPDTKGVTPSTKKAAGGQEDTGPKSWFNWQQGKQAAGANMPRNVETHV</sequence>
<name>A0A8S1J660_9CHLO</name>
<evidence type="ECO:0000313" key="4">
    <source>
        <dbReference type="Proteomes" id="UP000708148"/>
    </source>
</evidence>
<dbReference type="OrthoDB" id="513186at2759"/>